<evidence type="ECO:0000313" key="2">
    <source>
        <dbReference type="EMBL" id="MFC4871851.1"/>
    </source>
</evidence>
<comment type="caution">
    <text evidence="2">The sequence shown here is derived from an EMBL/GenBank/DDBJ whole genome shotgun (WGS) entry which is preliminary data.</text>
</comment>
<evidence type="ECO:0000313" key="3">
    <source>
        <dbReference type="Proteomes" id="UP001595818"/>
    </source>
</evidence>
<name>A0ABV9SZY6_9BACT</name>
<feature type="region of interest" description="Disordered" evidence="1">
    <location>
        <begin position="1"/>
        <end position="22"/>
    </location>
</feature>
<protein>
    <submittedName>
        <fullName evidence="2">Uncharacterized protein</fullName>
    </submittedName>
</protein>
<sequence>MQQHWEFNINETKLTDESSTPKKNALTSFLKNEQRALDIFLSYYLKSEGAIAENTEIGDDLVFIKNHQGKFTVKYDKVHYNACLNIHEQDKEKMELNFRIDPKNKILQLTGPEWPEREPDDI</sequence>
<dbReference type="EMBL" id="JBHSJJ010000004">
    <property type="protein sequence ID" value="MFC4871851.1"/>
    <property type="molecule type" value="Genomic_DNA"/>
</dbReference>
<organism evidence="2 3">
    <name type="scientific">Negadavirga shengliensis</name>
    <dbReference type="NCBI Taxonomy" id="1389218"/>
    <lineage>
        <taxon>Bacteria</taxon>
        <taxon>Pseudomonadati</taxon>
        <taxon>Bacteroidota</taxon>
        <taxon>Cytophagia</taxon>
        <taxon>Cytophagales</taxon>
        <taxon>Cyclobacteriaceae</taxon>
        <taxon>Negadavirga</taxon>
    </lineage>
</organism>
<dbReference type="Proteomes" id="UP001595818">
    <property type="component" value="Unassembled WGS sequence"/>
</dbReference>
<accession>A0ABV9SZY6</accession>
<dbReference type="RefSeq" id="WP_377063711.1">
    <property type="nucleotide sequence ID" value="NZ_JBHSJJ010000004.1"/>
</dbReference>
<gene>
    <name evidence="2" type="ORF">ACFPFU_09150</name>
</gene>
<feature type="compositionally biased region" description="Polar residues" evidence="1">
    <location>
        <begin position="1"/>
        <end position="12"/>
    </location>
</feature>
<keyword evidence="3" id="KW-1185">Reference proteome</keyword>
<evidence type="ECO:0000256" key="1">
    <source>
        <dbReference type="SAM" id="MobiDB-lite"/>
    </source>
</evidence>
<reference evidence="3" key="1">
    <citation type="journal article" date="2019" name="Int. J. Syst. Evol. Microbiol.">
        <title>The Global Catalogue of Microorganisms (GCM) 10K type strain sequencing project: providing services to taxonomists for standard genome sequencing and annotation.</title>
        <authorList>
            <consortium name="The Broad Institute Genomics Platform"/>
            <consortium name="The Broad Institute Genome Sequencing Center for Infectious Disease"/>
            <person name="Wu L."/>
            <person name="Ma J."/>
        </authorList>
    </citation>
    <scope>NUCLEOTIDE SEQUENCE [LARGE SCALE GENOMIC DNA]</scope>
    <source>
        <strain evidence="3">CGMCC 4.7466</strain>
    </source>
</reference>
<proteinExistence type="predicted"/>